<dbReference type="PANTHER" id="PTHR43149:SF1">
    <property type="entry name" value="DELTA(3,5)-DELTA(2,4)-DIENOYL-COA ISOMERASE, MITOCHONDRIAL"/>
    <property type="match status" value="1"/>
</dbReference>
<comment type="pathway">
    <text evidence="1">Lipid metabolism; fatty acid beta-oxidation.</text>
</comment>
<dbReference type="InterPro" id="IPR029045">
    <property type="entry name" value="ClpP/crotonase-like_dom_sf"/>
</dbReference>
<evidence type="ECO:0000256" key="4">
    <source>
        <dbReference type="ARBA" id="ARBA00023098"/>
    </source>
</evidence>
<evidence type="ECO:0000256" key="5">
    <source>
        <dbReference type="ARBA" id="ARBA00023235"/>
    </source>
</evidence>
<evidence type="ECO:0000256" key="2">
    <source>
        <dbReference type="ARBA" id="ARBA00005254"/>
    </source>
</evidence>
<keyword evidence="4" id="KW-0443">Lipid metabolism</keyword>
<keyword evidence="7" id="KW-1185">Reference proteome</keyword>
<dbReference type="GO" id="GO:0051750">
    <property type="term" value="F:delta(3,5)-delta(2,4)-dienoyl-CoA isomerase activity"/>
    <property type="evidence" value="ECO:0007669"/>
    <property type="project" value="TreeGrafter"/>
</dbReference>
<dbReference type="SUPFAM" id="SSF52096">
    <property type="entry name" value="ClpP/crotonase"/>
    <property type="match status" value="1"/>
</dbReference>
<dbReference type="PANTHER" id="PTHR43149">
    <property type="entry name" value="ENOYL-COA HYDRATASE"/>
    <property type="match status" value="1"/>
</dbReference>
<dbReference type="Gene3D" id="1.10.12.10">
    <property type="entry name" value="Lyase 2-enoyl-coa Hydratase, Chain A, domain 2"/>
    <property type="match status" value="1"/>
</dbReference>
<proteinExistence type="inferred from homology"/>
<accession>A0A565B933</accession>
<dbReference type="InterPro" id="IPR014748">
    <property type="entry name" value="Enoyl-CoA_hydra_C"/>
</dbReference>
<dbReference type="GO" id="GO:0005777">
    <property type="term" value="C:peroxisome"/>
    <property type="evidence" value="ECO:0007669"/>
    <property type="project" value="TreeGrafter"/>
</dbReference>
<dbReference type="Proteomes" id="UP000489600">
    <property type="component" value="Unassembled WGS sequence"/>
</dbReference>
<dbReference type="InterPro" id="IPR045002">
    <property type="entry name" value="Ech1-like"/>
</dbReference>
<dbReference type="OrthoDB" id="14970at2759"/>
<sequence>MHSHILIGPVTQLLPQIQRYSTKSPLGVTRRKVRLLRSRELTVEQGLDYVATWNSAMLIPDDLNEAISAQFKKRLPHYAKL</sequence>
<comment type="caution">
    <text evidence="6">The sequence shown here is derived from an EMBL/GenBank/DDBJ whole genome shotgun (WGS) entry which is preliminary data.</text>
</comment>
<evidence type="ECO:0000256" key="1">
    <source>
        <dbReference type="ARBA" id="ARBA00005005"/>
    </source>
</evidence>
<dbReference type="GO" id="GO:0006631">
    <property type="term" value="P:fatty acid metabolic process"/>
    <property type="evidence" value="ECO:0007669"/>
    <property type="project" value="UniProtKB-KW"/>
</dbReference>
<comment type="similarity">
    <text evidence="2">Belongs to the enoyl-CoA hydratase/isomerase family.</text>
</comment>
<dbReference type="AlphaFoldDB" id="A0A565B933"/>
<dbReference type="EMBL" id="CABITT030000003">
    <property type="protein sequence ID" value="VVA98167.1"/>
    <property type="molecule type" value="Genomic_DNA"/>
</dbReference>
<organism evidence="6 7">
    <name type="scientific">Arabis nemorensis</name>
    <dbReference type="NCBI Taxonomy" id="586526"/>
    <lineage>
        <taxon>Eukaryota</taxon>
        <taxon>Viridiplantae</taxon>
        <taxon>Streptophyta</taxon>
        <taxon>Embryophyta</taxon>
        <taxon>Tracheophyta</taxon>
        <taxon>Spermatophyta</taxon>
        <taxon>Magnoliopsida</taxon>
        <taxon>eudicotyledons</taxon>
        <taxon>Gunneridae</taxon>
        <taxon>Pentapetalae</taxon>
        <taxon>rosids</taxon>
        <taxon>malvids</taxon>
        <taxon>Brassicales</taxon>
        <taxon>Brassicaceae</taxon>
        <taxon>Arabideae</taxon>
        <taxon>Arabis</taxon>
    </lineage>
</organism>
<dbReference type="FunFam" id="1.10.12.10:FF:000004">
    <property type="entry name" value="Delta3,5-delta2,4-dienoyl-CoA isomerase"/>
    <property type="match status" value="1"/>
</dbReference>
<keyword evidence="3" id="KW-0276">Fatty acid metabolism</keyword>
<protein>
    <submittedName>
        <fullName evidence="6">Uncharacterized protein</fullName>
    </submittedName>
</protein>
<evidence type="ECO:0000313" key="6">
    <source>
        <dbReference type="EMBL" id="VVA98167.1"/>
    </source>
</evidence>
<evidence type="ECO:0000313" key="7">
    <source>
        <dbReference type="Proteomes" id="UP000489600"/>
    </source>
</evidence>
<name>A0A565B933_9BRAS</name>
<reference evidence="6" key="1">
    <citation type="submission" date="2019-07" db="EMBL/GenBank/DDBJ databases">
        <authorList>
            <person name="Dittberner H."/>
        </authorList>
    </citation>
    <scope>NUCLEOTIDE SEQUENCE [LARGE SCALE GENOMIC DNA]</scope>
</reference>
<evidence type="ECO:0000256" key="3">
    <source>
        <dbReference type="ARBA" id="ARBA00022832"/>
    </source>
</evidence>
<gene>
    <name evidence="6" type="ORF">ANE_LOCUS8612</name>
</gene>
<keyword evidence="5" id="KW-0413">Isomerase</keyword>